<evidence type="ECO:0000313" key="1">
    <source>
        <dbReference type="EMBL" id="RRT61105.1"/>
    </source>
</evidence>
<evidence type="ECO:0000313" key="2">
    <source>
        <dbReference type="Proteomes" id="UP000287651"/>
    </source>
</evidence>
<comment type="caution">
    <text evidence="1">The sequence shown here is derived from an EMBL/GenBank/DDBJ whole genome shotgun (WGS) entry which is preliminary data.</text>
</comment>
<dbReference type="EMBL" id="AMZH03007532">
    <property type="protein sequence ID" value="RRT61105.1"/>
    <property type="molecule type" value="Genomic_DNA"/>
</dbReference>
<sequence length="118" mass="13268">MWGPRLRLVEPHACNHLTGPAGERDLFLDDFYEYRGGGEEEGEVDKSIGRVREKSAEMPPYDCLLLVKPQVRKEALMELVARVGMRVYQRNGVITDVESFGIVQLGWASRSSTAATTR</sequence>
<dbReference type="GO" id="GO:0006412">
    <property type="term" value="P:translation"/>
    <property type="evidence" value="ECO:0007669"/>
    <property type="project" value="InterPro"/>
</dbReference>
<name>A0A426ZAT9_ENSVE</name>
<dbReference type="GO" id="GO:0003735">
    <property type="term" value="F:structural constituent of ribosome"/>
    <property type="evidence" value="ECO:0007669"/>
    <property type="project" value="InterPro"/>
</dbReference>
<organism evidence="1 2">
    <name type="scientific">Ensete ventricosum</name>
    <name type="common">Abyssinian banana</name>
    <name type="synonym">Musa ensete</name>
    <dbReference type="NCBI Taxonomy" id="4639"/>
    <lineage>
        <taxon>Eukaryota</taxon>
        <taxon>Viridiplantae</taxon>
        <taxon>Streptophyta</taxon>
        <taxon>Embryophyta</taxon>
        <taxon>Tracheophyta</taxon>
        <taxon>Spermatophyta</taxon>
        <taxon>Magnoliopsida</taxon>
        <taxon>Liliopsida</taxon>
        <taxon>Zingiberales</taxon>
        <taxon>Musaceae</taxon>
        <taxon>Ensete</taxon>
    </lineage>
</organism>
<dbReference type="GO" id="GO:0005840">
    <property type="term" value="C:ribosome"/>
    <property type="evidence" value="ECO:0007669"/>
    <property type="project" value="InterPro"/>
</dbReference>
<proteinExistence type="predicted"/>
<dbReference type="GO" id="GO:0019843">
    <property type="term" value="F:rRNA binding"/>
    <property type="evidence" value="ECO:0007669"/>
    <property type="project" value="InterPro"/>
</dbReference>
<gene>
    <name evidence="1" type="ORF">B296_00030389</name>
</gene>
<dbReference type="Gene3D" id="3.30.70.60">
    <property type="match status" value="1"/>
</dbReference>
<protein>
    <submittedName>
        <fullName evidence="1">Uncharacterized protein</fullName>
    </submittedName>
</protein>
<dbReference type="InterPro" id="IPR035980">
    <property type="entry name" value="Ribosomal_bS6_sf"/>
</dbReference>
<accession>A0A426ZAT9</accession>
<dbReference type="SUPFAM" id="SSF54995">
    <property type="entry name" value="Ribosomal protein S6"/>
    <property type="match status" value="1"/>
</dbReference>
<dbReference type="InterPro" id="IPR014717">
    <property type="entry name" value="Transl_elong_EF1B/ribsomal_bS6"/>
</dbReference>
<reference evidence="1 2" key="1">
    <citation type="journal article" date="2014" name="Agronomy (Basel)">
        <title>A Draft Genome Sequence for Ensete ventricosum, the Drought-Tolerant Tree Against Hunger.</title>
        <authorList>
            <person name="Harrison J."/>
            <person name="Moore K.A."/>
            <person name="Paszkiewicz K."/>
            <person name="Jones T."/>
            <person name="Grant M."/>
            <person name="Ambacheew D."/>
            <person name="Muzemil S."/>
            <person name="Studholme D.J."/>
        </authorList>
    </citation>
    <scope>NUCLEOTIDE SEQUENCE [LARGE SCALE GENOMIC DNA]</scope>
</reference>
<dbReference type="AlphaFoldDB" id="A0A426ZAT9"/>
<dbReference type="Proteomes" id="UP000287651">
    <property type="component" value="Unassembled WGS sequence"/>
</dbReference>